<dbReference type="RefSeq" id="WP_216034944.1">
    <property type="nucleotide sequence ID" value="NZ_JAHKNG010000083.1"/>
</dbReference>
<evidence type="ECO:0000256" key="1">
    <source>
        <dbReference type="ARBA" id="ARBA00001946"/>
    </source>
</evidence>
<comment type="caution">
    <text evidence="15">The sequence shown here is derived from an EMBL/GenBank/DDBJ whole genome shotgun (WGS) entry which is preliminary data.</text>
</comment>
<keyword evidence="2 12" id="KW-0540">Nuclease</keyword>
<evidence type="ECO:0000259" key="14">
    <source>
        <dbReference type="PROSITE" id="PS51749"/>
    </source>
</evidence>
<comment type="similarity">
    <text evidence="12">Belongs to the CRISPR-associated Cas9 family.</text>
</comment>
<dbReference type="Pfam" id="PF13395">
    <property type="entry name" value="HNH_4"/>
    <property type="match status" value="1"/>
</dbReference>
<keyword evidence="3" id="KW-0479">Metal-binding</keyword>
<gene>
    <name evidence="12 15" type="primary">cas9</name>
    <name evidence="15" type="ORF">KNW02_20025</name>
</gene>
<protein>
    <recommendedName>
        <fullName evidence="12">CRISPR-associated endonuclease Cas9</fullName>
        <ecNumber evidence="12">3.1.-.-</ecNumber>
    </recommendedName>
</protein>
<dbReference type="InterPro" id="IPR041383">
    <property type="entry name" value="RuvC_III"/>
</dbReference>
<evidence type="ECO:0000256" key="5">
    <source>
        <dbReference type="ARBA" id="ARBA00022801"/>
    </source>
</evidence>
<comment type="domain">
    <text evidence="12">Has 2 endonuclease domains. The discontinuous RuvC-like domain cleaves the target DNA noncomplementary to crRNA while the HNH nuclease domain cleaves the target DNA complementary to crRNA.</text>
</comment>
<proteinExistence type="inferred from homology"/>
<dbReference type="Pfam" id="PF18541">
    <property type="entry name" value="RuvC_III"/>
    <property type="match status" value="1"/>
</dbReference>
<feature type="active site" description="For RuvC-like nuclease domain" evidence="12">
    <location>
        <position position="6"/>
    </location>
</feature>
<evidence type="ECO:0000256" key="9">
    <source>
        <dbReference type="ARBA" id="ARBA00023125"/>
    </source>
</evidence>
<evidence type="ECO:0000256" key="7">
    <source>
        <dbReference type="ARBA" id="ARBA00022884"/>
    </source>
</evidence>
<comment type="subunit">
    <text evidence="11 12">Monomer. Binds crRNA and tracrRNA.</text>
</comment>
<sequence length="1070" mass="120219">MRLGLDIGTNSIGWWLYATADGQITEAIDGGVRIFSDGRDPKTKASLAVARRAARAQRRRRDRFLRRKAALMKRMAEVGLMPAVPAQAKALELLDPYELRASGLDEKLPLSHLGRALFHLNQRRGFKSNRKTDRGDNESGKIKDATARLDQAMMTRGARSYGEFLHMRRSDAADPKQIPSVRTRLSVALRDNAEKEEAGYDLYPDRRHLEEEFAKLWSAQARHYPDTLTDDLRDEIGLIIFHQRPLKTPEVGLCLFTDERRIPTAHPLNQRRILYETVNALRIAARGEPARGLTREKRDQIIHALDNKKHTAKLSGMSMTLTALGKIIKLRPDQSFTLETVGRDSITCDPVRASLSHPDRFGPRWSALDPDAQWAVIARIRAVQSDADHAGLVDWLTAQHGLDRDHAQTTANAPLPEGFGRLGQTATTRILAALEAEVIPYSEAVARCGWHHSDARTGEVLAELPYYGQILDRHVIPGTYDENDDDVTRFGRITNPTVHIGLNQLRRLVNRIICVYGKPDEIVVELARDLKLSEDQKREVHRDIKKNTDAAIVRGQKLEEMGIPDTGANRMVLRLWESLGDDVMTRNCPYSGQRISAAMLFDGSCDVDHILPFSRTLDDSFSNRTLCLKEYNRQKTNKTPWEAWGDSPHWGRVAANLKNLPPEKAWRFAADAMQRFEGENDFSARALKDTQFLSRIARRYLDALYDGADGKSHVWVVPGRLTEMLRRHWGLNGLLSDGKAAVKAKNRTDHRHHAIDAAVVAATDRSLIKRISDMARRDELNGAEEVARSVPPPWDGFRSDLGPRLAAMIVSHRADHGRIDQAARHSGKDSTSGQLHNDTAYGLTGSGSVISRKPLTSLKPNDLVEDSRGATIRDEDLRRQLARVTRGLDGKAFELALTDFAGSPKSPDGSDNPYYGIRRVRMTEALTVIPIHDKTGKAYKGYKPDSNSRYEVWRLPDGTLTHHVVSTFDAHQDQLTRPHPAACRLLRLHKGDLVKLEDSKFGPVIATVEQFNTNGTVELVPHNEANASDRYRKNKEDLYIRLRPSTLKKVGARRVFVDEMGRLRDPGPSL</sequence>
<evidence type="ECO:0000256" key="10">
    <source>
        <dbReference type="ARBA" id="ARBA00023211"/>
    </source>
</evidence>
<name>A0ABS6AP33_9RHOB</name>
<keyword evidence="10" id="KW-0464">Manganese</keyword>
<evidence type="ECO:0000256" key="13">
    <source>
        <dbReference type="SAM" id="MobiDB-lite"/>
    </source>
</evidence>
<reference evidence="15" key="1">
    <citation type="submission" date="2021-06" db="EMBL/GenBank/DDBJ databases">
        <title>Paracoccus bacterium XHP0099 sp. nov., isolated from the surface waters of the Yellow Sea.</title>
        <authorList>
            <person name="Xue H."/>
            <person name="Zhang D."/>
        </authorList>
    </citation>
    <scope>NUCLEOTIDE SEQUENCE</scope>
    <source>
        <strain evidence="15">XHP0099</strain>
    </source>
</reference>
<evidence type="ECO:0000256" key="12">
    <source>
        <dbReference type="HAMAP-Rule" id="MF_01480"/>
    </source>
</evidence>
<accession>A0ABS6AP33</accession>
<evidence type="ECO:0000256" key="8">
    <source>
        <dbReference type="ARBA" id="ARBA00023118"/>
    </source>
</evidence>
<keyword evidence="7 12" id="KW-0694">RNA-binding</keyword>
<feature type="compositionally biased region" description="Basic and acidic residues" evidence="13">
    <location>
        <begin position="130"/>
        <end position="143"/>
    </location>
</feature>
<comment type="caution">
    <text evidence="12">Lacks conserved residue(s) required for the propagation of feature annotation.</text>
</comment>
<evidence type="ECO:0000256" key="11">
    <source>
        <dbReference type="ARBA" id="ARBA00046380"/>
    </source>
</evidence>
<dbReference type="InterPro" id="IPR003615">
    <property type="entry name" value="HNH_nuc"/>
</dbReference>
<dbReference type="NCBIfam" id="TIGR01865">
    <property type="entry name" value="cas_Csn1"/>
    <property type="match status" value="1"/>
</dbReference>
<evidence type="ECO:0000256" key="3">
    <source>
        <dbReference type="ARBA" id="ARBA00022723"/>
    </source>
</evidence>
<evidence type="ECO:0000256" key="6">
    <source>
        <dbReference type="ARBA" id="ARBA00022842"/>
    </source>
</evidence>
<feature type="region of interest" description="Disordered" evidence="13">
    <location>
        <begin position="124"/>
        <end position="143"/>
    </location>
</feature>
<keyword evidence="5 12" id="KW-0378">Hydrolase</keyword>
<dbReference type="PROSITE" id="PS51749">
    <property type="entry name" value="HNH_CAS9"/>
    <property type="match status" value="1"/>
</dbReference>
<comment type="cofactor">
    <cofactor evidence="1">
        <name>Mg(2+)</name>
        <dbReference type="ChEBI" id="CHEBI:18420"/>
    </cofactor>
</comment>
<feature type="domain" description="HNH Cas9-type" evidence="14">
    <location>
        <begin position="533"/>
        <end position="687"/>
    </location>
</feature>
<dbReference type="InterPro" id="IPR028629">
    <property type="entry name" value="Cas9"/>
</dbReference>
<dbReference type="EMBL" id="JAHKNG010000083">
    <property type="protein sequence ID" value="MBU3032363.1"/>
    <property type="molecule type" value="Genomic_DNA"/>
</dbReference>
<feature type="active site" description="Proton acceptor for HNH nuclease domain" evidence="12">
    <location>
        <position position="609"/>
    </location>
</feature>
<feature type="region of interest" description="Disordered" evidence="13">
    <location>
        <begin position="822"/>
        <end position="843"/>
    </location>
</feature>
<dbReference type="Proteomes" id="UP001166191">
    <property type="component" value="Unassembled WGS sequence"/>
</dbReference>
<keyword evidence="16" id="KW-1185">Reference proteome</keyword>
<dbReference type="GO" id="GO:0004519">
    <property type="term" value="F:endonuclease activity"/>
    <property type="evidence" value="ECO:0007669"/>
    <property type="project" value="UniProtKB-KW"/>
</dbReference>
<keyword evidence="8 12" id="KW-0051">Antiviral defense</keyword>
<comment type="function">
    <text evidence="12">CRISPR (clustered regularly interspaced short palindromic repeat) is an adaptive immune system that provides protection against mobile genetic elements (viruses, transposable elements and conjugative plasmids). CRISPR clusters contain spacers, sequences complementary to antecedent mobile elements, and target invading nucleic acids. CRISPR clusters are transcribed and processed into CRISPR RNA (crRNA). In type II CRISPR systems correct processing of pre-crRNA requires a trans-encoded small RNA (tracrRNA), endogenous ribonuclease 3 (rnc) and this protein. The tracrRNA serves as a guide for ribonuclease 3-aided processing of pre-crRNA. Subsequently Cas9/crRNA/tracrRNA endonucleolytically cleaves linear or circular dsDNA target complementary to the spacer; Cas9 is inactive in the absence of the 2 guide RNAs (gRNA). Cas9 recognizes the protospacer adjacent motif (PAM) in the CRISPR repeat sequences to help distinguish self versus nonself, as targets within the bacterial CRISPR locus do not have PAMs. PAM recognition is also required for catalytic activity.</text>
</comment>
<dbReference type="EC" id="3.1.-.-" evidence="12"/>
<evidence type="ECO:0000256" key="4">
    <source>
        <dbReference type="ARBA" id="ARBA00022759"/>
    </source>
</evidence>
<keyword evidence="4 12" id="KW-0255">Endonuclease</keyword>
<keyword evidence="9 12" id="KW-0238">DNA-binding</keyword>
<evidence type="ECO:0000256" key="2">
    <source>
        <dbReference type="ARBA" id="ARBA00022722"/>
    </source>
</evidence>
<organism evidence="15 16">
    <name type="scientific">Paracoccus marinaquae</name>
    <dbReference type="NCBI Taxonomy" id="2841926"/>
    <lineage>
        <taxon>Bacteria</taxon>
        <taxon>Pseudomonadati</taxon>
        <taxon>Pseudomonadota</taxon>
        <taxon>Alphaproteobacteria</taxon>
        <taxon>Rhodobacterales</taxon>
        <taxon>Paracoccaceae</taxon>
        <taxon>Paracoccus</taxon>
    </lineage>
</organism>
<dbReference type="HAMAP" id="MF_01480">
    <property type="entry name" value="Cas9"/>
    <property type="match status" value="1"/>
</dbReference>
<keyword evidence="6" id="KW-0460">Magnesium</keyword>
<dbReference type="InterPro" id="IPR033114">
    <property type="entry name" value="HNH_CAS9"/>
</dbReference>
<evidence type="ECO:0000313" key="15">
    <source>
        <dbReference type="EMBL" id="MBU3032363.1"/>
    </source>
</evidence>
<evidence type="ECO:0000313" key="16">
    <source>
        <dbReference type="Proteomes" id="UP001166191"/>
    </source>
</evidence>